<evidence type="ECO:0000313" key="3">
    <source>
        <dbReference type="EMBL" id="GAA3235459.1"/>
    </source>
</evidence>
<feature type="domain" description="TadE-like" evidence="2">
    <location>
        <begin position="12"/>
        <end position="54"/>
    </location>
</feature>
<evidence type="ECO:0000259" key="2">
    <source>
        <dbReference type="Pfam" id="PF07811"/>
    </source>
</evidence>
<name>A0ABP6QLL3_9ACTN</name>
<evidence type="ECO:0000313" key="4">
    <source>
        <dbReference type="Proteomes" id="UP001501237"/>
    </source>
</evidence>
<dbReference type="EMBL" id="BAAAUV010000028">
    <property type="protein sequence ID" value="GAA3235459.1"/>
    <property type="molecule type" value="Genomic_DNA"/>
</dbReference>
<keyword evidence="4" id="KW-1185">Reference proteome</keyword>
<keyword evidence="1" id="KW-1133">Transmembrane helix</keyword>
<dbReference type="RefSeq" id="WP_344836966.1">
    <property type="nucleotide sequence ID" value="NZ_BAAAUV010000028.1"/>
</dbReference>
<proteinExistence type="predicted"/>
<accession>A0ABP6QLL3</accession>
<keyword evidence="1" id="KW-0812">Transmembrane</keyword>
<comment type="caution">
    <text evidence="3">The sequence shown here is derived from an EMBL/GenBank/DDBJ whole genome shotgun (WGS) entry which is preliminary data.</text>
</comment>
<organism evidence="3 4">
    <name type="scientific">Actinocorallia longicatena</name>
    <dbReference type="NCBI Taxonomy" id="111803"/>
    <lineage>
        <taxon>Bacteria</taxon>
        <taxon>Bacillati</taxon>
        <taxon>Actinomycetota</taxon>
        <taxon>Actinomycetes</taxon>
        <taxon>Streptosporangiales</taxon>
        <taxon>Thermomonosporaceae</taxon>
        <taxon>Actinocorallia</taxon>
    </lineage>
</organism>
<protein>
    <recommendedName>
        <fullName evidence="2">TadE-like domain-containing protein</fullName>
    </recommendedName>
</protein>
<reference evidence="4" key="1">
    <citation type="journal article" date="2019" name="Int. J. Syst. Evol. Microbiol.">
        <title>The Global Catalogue of Microorganisms (GCM) 10K type strain sequencing project: providing services to taxonomists for standard genome sequencing and annotation.</title>
        <authorList>
            <consortium name="The Broad Institute Genomics Platform"/>
            <consortium name="The Broad Institute Genome Sequencing Center for Infectious Disease"/>
            <person name="Wu L."/>
            <person name="Ma J."/>
        </authorList>
    </citation>
    <scope>NUCLEOTIDE SEQUENCE [LARGE SCALE GENOMIC DNA]</scope>
    <source>
        <strain evidence="4">JCM 9377</strain>
    </source>
</reference>
<dbReference type="InterPro" id="IPR012495">
    <property type="entry name" value="TadE-like_dom"/>
</dbReference>
<gene>
    <name evidence="3" type="ORF">GCM10010468_69220</name>
</gene>
<dbReference type="Pfam" id="PF07811">
    <property type="entry name" value="TadE"/>
    <property type="match status" value="1"/>
</dbReference>
<sequence>MRRAGAENGDDGNMALELALLSPVLVFFFLLLVIVGKVVDVKSQLEGAARDGARAASTARSYGDAEAFTEQSVANSIDDSSKCVGGPEAVVTSGEGAFVPGGVVTVEVTCEVDLLWLGTIERKGTASAPLDTYRRIDCGGEPCEGVAE</sequence>
<evidence type="ECO:0000256" key="1">
    <source>
        <dbReference type="SAM" id="Phobius"/>
    </source>
</evidence>
<feature type="transmembrane region" description="Helical" evidence="1">
    <location>
        <begin position="20"/>
        <end position="39"/>
    </location>
</feature>
<keyword evidence="1" id="KW-0472">Membrane</keyword>
<dbReference type="Proteomes" id="UP001501237">
    <property type="component" value="Unassembled WGS sequence"/>
</dbReference>